<proteinExistence type="inferred from homology"/>
<gene>
    <name evidence="14" type="ORF">G6F64_000517</name>
</gene>
<dbReference type="SMART" id="SM01144">
    <property type="entry name" value="DTW"/>
    <property type="match status" value="1"/>
</dbReference>
<evidence type="ECO:0000256" key="4">
    <source>
        <dbReference type="ARBA" id="ARBA00022691"/>
    </source>
</evidence>
<keyword evidence="4" id="KW-0949">S-adenosyl-L-methionine</keyword>
<evidence type="ECO:0000256" key="12">
    <source>
        <dbReference type="SAM" id="MobiDB-lite"/>
    </source>
</evidence>
<dbReference type="GO" id="GO:0016432">
    <property type="term" value="F:tRNA-uridine aminocarboxypropyltransferase activity"/>
    <property type="evidence" value="ECO:0007669"/>
    <property type="project" value="UniProtKB-EC"/>
</dbReference>
<comment type="subcellular location">
    <subcellularLocation>
        <location evidence="1">Nucleus</location>
    </subcellularLocation>
</comment>
<dbReference type="PANTHER" id="PTHR15627">
    <property type="entry name" value="NATURAL KILLER CELL-SPECIFIC ANTIGEN KLIP1"/>
    <property type="match status" value="1"/>
</dbReference>
<evidence type="ECO:0000256" key="10">
    <source>
        <dbReference type="ARBA" id="ARBA00042508"/>
    </source>
</evidence>
<evidence type="ECO:0000256" key="8">
    <source>
        <dbReference type="ARBA" id="ARBA00038290"/>
    </source>
</evidence>
<keyword evidence="6" id="KW-0539">Nucleus</keyword>
<dbReference type="GO" id="GO:0005634">
    <property type="term" value="C:nucleus"/>
    <property type="evidence" value="ECO:0007669"/>
    <property type="project" value="UniProtKB-SubCell"/>
</dbReference>
<dbReference type="GO" id="GO:0008033">
    <property type="term" value="P:tRNA processing"/>
    <property type="evidence" value="ECO:0007669"/>
    <property type="project" value="UniProtKB-KW"/>
</dbReference>
<dbReference type="OrthoDB" id="660555at2759"/>
<feature type="domain" description="DTW" evidence="13">
    <location>
        <begin position="42"/>
        <end position="236"/>
    </location>
</feature>
<protein>
    <recommendedName>
        <fullName evidence="9">tRNA-uridine aminocarboxypropyltransferase 1</fullName>
        <ecNumber evidence="2">2.5.1.25</ecNumber>
    </recommendedName>
    <alternativeName>
        <fullName evidence="10">DTW domain-containing protein 1</fullName>
    </alternativeName>
</protein>
<reference evidence="14" key="1">
    <citation type="journal article" date="2020" name="Microb. Genom.">
        <title>Genetic diversity of clinical and environmental Mucorales isolates obtained from an investigation of mucormycosis cases among solid organ transplant recipients.</title>
        <authorList>
            <person name="Nguyen M.H."/>
            <person name="Kaul D."/>
            <person name="Muto C."/>
            <person name="Cheng S.J."/>
            <person name="Richter R.A."/>
            <person name="Bruno V.M."/>
            <person name="Liu G."/>
            <person name="Beyhan S."/>
            <person name="Sundermann A.J."/>
            <person name="Mounaud S."/>
            <person name="Pasculle A.W."/>
            <person name="Nierman W.C."/>
            <person name="Driscoll E."/>
            <person name="Cumbie R."/>
            <person name="Clancy C.J."/>
            <person name="Dupont C.L."/>
        </authorList>
    </citation>
    <scope>NUCLEOTIDE SEQUENCE</scope>
    <source>
        <strain evidence="14">GL11</strain>
    </source>
</reference>
<evidence type="ECO:0000313" key="15">
    <source>
        <dbReference type="Proteomes" id="UP000716291"/>
    </source>
</evidence>
<comment type="function">
    <text evidence="7">Catalyzes the formation of 3-(3-amino-3-carboxypropyl)uridine (acp3U) at position 20 in the D-loop of several cytoplasmic tRNAs (acp3U(20)).</text>
</comment>
<dbReference type="Pfam" id="PF03942">
    <property type="entry name" value="DTW"/>
    <property type="match status" value="1"/>
</dbReference>
<keyword evidence="15" id="KW-1185">Reference proteome</keyword>
<organism evidence="14 15">
    <name type="scientific">Rhizopus oryzae</name>
    <name type="common">Mucormycosis agent</name>
    <name type="synonym">Rhizopus arrhizus var. delemar</name>
    <dbReference type="NCBI Taxonomy" id="64495"/>
    <lineage>
        <taxon>Eukaryota</taxon>
        <taxon>Fungi</taxon>
        <taxon>Fungi incertae sedis</taxon>
        <taxon>Mucoromycota</taxon>
        <taxon>Mucoromycotina</taxon>
        <taxon>Mucoromycetes</taxon>
        <taxon>Mucorales</taxon>
        <taxon>Mucorineae</taxon>
        <taxon>Rhizopodaceae</taxon>
        <taxon>Rhizopus</taxon>
    </lineage>
</organism>
<evidence type="ECO:0000256" key="9">
    <source>
        <dbReference type="ARBA" id="ARBA00039242"/>
    </source>
</evidence>
<comment type="similarity">
    <text evidence="8">Belongs to the TDD superfamily. DTWD1 family.</text>
</comment>
<evidence type="ECO:0000256" key="11">
    <source>
        <dbReference type="ARBA" id="ARBA00048718"/>
    </source>
</evidence>
<dbReference type="InterPro" id="IPR005636">
    <property type="entry name" value="DTW"/>
</dbReference>
<keyword evidence="5" id="KW-0819">tRNA processing</keyword>
<evidence type="ECO:0000259" key="13">
    <source>
        <dbReference type="SMART" id="SM01144"/>
    </source>
</evidence>
<accession>A0A9P7BXP1</accession>
<dbReference type="EMBL" id="JAANQT010000031">
    <property type="protein sequence ID" value="KAG1315638.1"/>
    <property type="molecule type" value="Genomic_DNA"/>
</dbReference>
<dbReference type="AlphaFoldDB" id="A0A9P7BXP1"/>
<name>A0A9P7BXP1_RHIOR</name>
<comment type="catalytic activity">
    <reaction evidence="11">
        <text>a uridine in tRNA + S-adenosyl-L-methionine = a 3-[(3S)-3-amino-3-carboxypropyl]uridine in tRNA + S-methyl-5'-thioadenosine + H(+)</text>
        <dbReference type="Rhea" id="RHEA:62432"/>
        <dbReference type="Rhea" id="RHEA-COMP:13339"/>
        <dbReference type="Rhea" id="RHEA-COMP:16092"/>
        <dbReference type="ChEBI" id="CHEBI:15378"/>
        <dbReference type="ChEBI" id="CHEBI:17509"/>
        <dbReference type="ChEBI" id="CHEBI:59789"/>
        <dbReference type="ChEBI" id="CHEBI:65315"/>
        <dbReference type="ChEBI" id="CHEBI:82930"/>
        <dbReference type="EC" id="2.5.1.25"/>
    </reaction>
</comment>
<evidence type="ECO:0000256" key="5">
    <source>
        <dbReference type="ARBA" id="ARBA00022694"/>
    </source>
</evidence>
<feature type="region of interest" description="Disordered" evidence="12">
    <location>
        <begin position="1"/>
        <end position="25"/>
    </location>
</feature>
<evidence type="ECO:0000256" key="2">
    <source>
        <dbReference type="ARBA" id="ARBA00012386"/>
    </source>
</evidence>
<evidence type="ECO:0000256" key="7">
    <source>
        <dbReference type="ARBA" id="ARBA00037050"/>
    </source>
</evidence>
<evidence type="ECO:0000256" key="6">
    <source>
        <dbReference type="ARBA" id="ARBA00023242"/>
    </source>
</evidence>
<comment type="caution">
    <text evidence="14">The sequence shown here is derived from an EMBL/GenBank/DDBJ whole genome shotgun (WGS) entry which is preliminary data.</text>
</comment>
<dbReference type="InterPro" id="IPR051521">
    <property type="entry name" value="tRNA_Mod/Golgi_Maint"/>
</dbReference>
<sequence>MSQEPEKEPHIDSIKRSHDSIEEDPFKSLKIDDDQVLKNATKRLPCPKCNKSVKYFCYVCFNVVGMNRSEIPTVQLPVFLDIIKHPKELDGKSTAVHAKIVAHDHVSLHTWPNIPEYENPERTLLLFPGPNAKRLHDIPRDTFDRIAVIDGTWIQANQIARETKILQKMQCVTIAPRKTNFWRFQMVDDNHLATIEAIYYLYREYGESYEAPYDGSYDNLLFFYKFFYNLIQNAYQKNKKAKFNWRHQQRDYIKYDKEQNEQGDAITKLEQTKEENNA</sequence>
<feature type="region of interest" description="Disordered" evidence="12">
    <location>
        <begin position="256"/>
        <end position="278"/>
    </location>
</feature>
<evidence type="ECO:0000256" key="3">
    <source>
        <dbReference type="ARBA" id="ARBA00022679"/>
    </source>
</evidence>
<dbReference type="Proteomes" id="UP000716291">
    <property type="component" value="Unassembled WGS sequence"/>
</dbReference>
<dbReference type="PANTHER" id="PTHR15627:SF8">
    <property type="entry name" value="TRNA-URIDINE AMINOCARBOXYPROPYLTRANSFERASE 1"/>
    <property type="match status" value="1"/>
</dbReference>
<keyword evidence="3" id="KW-0808">Transferase</keyword>
<evidence type="ECO:0000256" key="1">
    <source>
        <dbReference type="ARBA" id="ARBA00004123"/>
    </source>
</evidence>
<evidence type="ECO:0000313" key="14">
    <source>
        <dbReference type="EMBL" id="KAG1315638.1"/>
    </source>
</evidence>
<dbReference type="EC" id="2.5.1.25" evidence="2"/>